<reference evidence="1 2" key="1">
    <citation type="submission" date="2017-06" db="EMBL/GenBank/DDBJ databases">
        <title>A platform for efficient transgenesis in Macrostomum lignano, a flatworm model organism for stem cell research.</title>
        <authorList>
            <person name="Berezikov E."/>
        </authorList>
    </citation>
    <scope>NUCLEOTIDE SEQUENCE [LARGE SCALE GENOMIC DNA]</scope>
    <source>
        <strain evidence="1">DV1</strain>
        <tissue evidence="1">Whole organism</tissue>
    </source>
</reference>
<sequence length="163" mass="18002">MPRSSLFKVSDCLPVDEASKTRALSTLRAVTGAGDPKMSVVSRRFCDSAWPRTPADFARPRSVAYGQNLRVHPDLAGAIRTSILEARPAFECVSAAGLAELDRRLPSLAKTRHDEWWTGWKKPAEGAAARSDFLNRTRSHWKLVRQGAGSNPTARRQFAWGAE</sequence>
<dbReference type="Proteomes" id="UP000215902">
    <property type="component" value="Unassembled WGS sequence"/>
</dbReference>
<organism evidence="1 2">
    <name type="scientific">Macrostomum lignano</name>
    <dbReference type="NCBI Taxonomy" id="282301"/>
    <lineage>
        <taxon>Eukaryota</taxon>
        <taxon>Metazoa</taxon>
        <taxon>Spiralia</taxon>
        <taxon>Lophotrochozoa</taxon>
        <taxon>Platyhelminthes</taxon>
        <taxon>Rhabditophora</taxon>
        <taxon>Macrostomorpha</taxon>
        <taxon>Macrostomida</taxon>
        <taxon>Macrostomidae</taxon>
        <taxon>Macrostomum</taxon>
    </lineage>
</organism>
<evidence type="ECO:0000313" key="1">
    <source>
        <dbReference type="EMBL" id="PAA65715.1"/>
    </source>
</evidence>
<gene>
    <name evidence="1" type="ORF">BOX15_Mlig028810g1</name>
</gene>
<dbReference type="AlphaFoldDB" id="A0A267EVY9"/>
<proteinExistence type="predicted"/>
<comment type="caution">
    <text evidence="1">The sequence shown here is derived from an EMBL/GenBank/DDBJ whole genome shotgun (WGS) entry which is preliminary data.</text>
</comment>
<evidence type="ECO:0000313" key="2">
    <source>
        <dbReference type="Proteomes" id="UP000215902"/>
    </source>
</evidence>
<dbReference type="EMBL" id="NIVC01001626">
    <property type="protein sequence ID" value="PAA65715.1"/>
    <property type="molecule type" value="Genomic_DNA"/>
</dbReference>
<keyword evidence="2" id="KW-1185">Reference proteome</keyword>
<protein>
    <submittedName>
        <fullName evidence="1">Uncharacterized protein</fullName>
    </submittedName>
</protein>
<accession>A0A267EVY9</accession>
<name>A0A267EVY9_9PLAT</name>